<dbReference type="InterPro" id="IPR003599">
    <property type="entry name" value="Ig_sub"/>
</dbReference>
<dbReference type="CDD" id="cd00063">
    <property type="entry name" value="FN3"/>
    <property type="match status" value="2"/>
</dbReference>
<reference evidence="5 6" key="1">
    <citation type="journal article" date="2022" name="Nat. Ecol. Evol.">
        <title>A masculinizing supergene underlies an exaggerated male reproductive morph in a spider.</title>
        <authorList>
            <person name="Hendrickx F."/>
            <person name="De Corte Z."/>
            <person name="Sonet G."/>
            <person name="Van Belleghem S.M."/>
            <person name="Kostlbacher S."/>
            <person name="Vangestel C."/>
        </authorList>
    </citation>
    <scope>NUCLEOTIDE SEQUENCE [LARGE SCALE GENOMIC DNA]</scope>
    <source>
        <strain evidence="5">W744_W776</strain>
    </source>
</reference>
<dbReference type="PANTHER" id="PTHR13817:SF166">
    <property type="entry name" value="NEURONAL IGCAM-RELATED"/>
    <property type="match status" value="1"/>
</dbReference>
<dbReference type="SUPFAM" id="SSF48726">
    <property type="entry name" value="Immunoglobulin"/>
    <property type="match status" value="3"/>
</dbReference>
<dbReference type="PROSITE" id="PS50835">
    <property type="entry name" value="IG_LIKE"/>
    <property type="match status" value="3"/>
</dbReference>
<feature type="domain" description="Fibronectin type-III" evidence="4">
    <location>
        <begin position="304"/>
        <end position="400"/>
    </location>
</feature>
<evidence type="ECO:0008006" key="7">
    <source>
        <dbReference type="Google" id="ProtNLM"/>
    </source>
</evidence>
<dbReference type="FunFam" id="2.60.40.10:FF:000333">
    <property type="entry name" value="Down syndrome cell adhesion molecule"/>
    <property type="match status" value="1"/>
</dbReference>
<dbReference type="GO" id="GO:0007156">
    <property type="term" value="P:homophilic cell adhesion via plasma membrane adhesion molecules"/>
    <property type="evidence" value="ECO:0007669"/>
    <property type="project" value="TreeGrafter"/>
</dbReference>
<dbReference type="PRINTS" id="PR00014">
    <property type="entry name" value="FNTYPEIII"/>
</dbReference>
<dbReference type="GO" id="GO:0007416">
    <property type="term" value="P:synapse assembly"/>
    <property type="evidence" value="ECO:0007669"/>
    <property type="project" value="TreeGrafter"/>
</dbReference>
<comment type="caution">
    <text evidence="5">The sequence shown here is derived from an EMBL/GenBank/DDBJ whole genome shotgun (WGS) entry which is preliminary data.</text>
</comment>
<feature type="domain" description="Ig-like" evidence="3">
    <location>
        <begin position="203"/>
        <end position="299"/>
    </location>
</feature>
<dbReference type="SMART" id="SM00060">
    <property type="entry name" value="FN3"/>
    <property type="match status" value="2"/>
</dbReference>
<dbReference type="Pfam" id="PF00041">
    <property type="entry name" value="fn3"/>
    <property type="match status" value="2"/>
</dbReference>
<organism evidence="5 6">
    <name type="scientific">Oedothorax gibbosus</name>
    <dbReference type="NCBI Taxonomy" id="931172"/>
    <lineage>
        <taxon>Eukaryota</taxon>
        <taxon>Metazoa</taxon>
        <taxon>Ecdysozoa</taxon>
        <taxon>Arthropoda</taxon>
        <taxon>Chelicerata</taxon>
        <taxon>Arachnida</taxon>
        <taxon>Araneae</taxon>
        <taxon>Araneomorphae</taxon>
        <taxon>Entelegynae</taxon>
        <taxon>Araneoidea</taxon>
        <taxon>Linyphiidae</taxon>
        <taxon>Erigoninae</taxon>
        <taxon>Oedothorax</taxon>
    </lineage>
</organism>
<dbReference type="GO" id="GO:0009653">
    <property type="term" value="P:anatomical structure morphogenesis"/>
    <property type="evidence" value="ECO:0007669"/>
    <property type="project" value="UniProtKB-ARBA"/>
</dbReference>
<dbReference type="EMBL" id="JAFNEN010000720">
    <property type="protein sequence ID" value="KAG8178053.1"/>
    <property type="molecule type" value="Genomic_DNA"/>
</dbReference>
<dbReference type="SMART" id="SM00409">
    <property type="entry name" value="IG"/>
    <property type="match status" value="3"/>
</dbReference>
<evidence type="ECO:0000313" key="5">
    <source>
        <dbReference type="EMBL" id="KAG8178053.1"/>
    </source>
</evidence>
<dbReference type="GO" id="GO:0045202">
    <property type="term" value="C:synapse"/>
    <property type="evidence" value="ECO:0007669"/>
    <property type="project" value="TreeGrafter"/>
</dbReference>
<dbReference type="SMART" id="SM00408">
    <property type="entry name" value="IGc2"/>
    <property type="match status" value="3"/>
</dbReference>
<dbReference type="Gene3D" id="2.60.40.10">
    <property type="entry name" value="Immunoglobulins"/>
    <property type="match status" value="5"/>
</dbReference>
<evidence type="ECO:0000259" key="3">
    <source>
        <dbReference type="PROSITE" id="PS50835"/>
    </source>
</evidence>
<dbReference type="AlphaFoldDB" id="A0AAV6U2L3"/>
<sequence>MVFQMPPVIDAHYFRESITVDEEARTKLMCVVIQGDPPMRFRWLKGGQTFLAHGDTTVQTFEDTSIVTFKKVVSSDRGQYTCVAANVASSTNRTMNLVVNVPPQWTVEPRNVSVVLGHRVWIDCAAVGFPAPSILWKKLLHSESSAGDFTYVHSNPRAHRFNNGTLVLSDVQETDAGAYLCQATNGIAAGLSKIITLQVLVPPKFKEPFQTKTVTEESNTTLRCIASGHAPIVITWQKDKSLIDIVKRGRFSIRDIADSQQTMSELQILKTHRNDTGTYSCSAVSDIGTDEATIQYTVQGKPDSPSNISIVNVTSRSVTLQWDVRHDGNSHVTGSVVQYQSISDSSWNGQTSQLIVSGSESLATLRSLTPITLYFIRIVAENMLGHSAPSDVINATTAEEAPSGTPREVQVHSTGAQSMKVSWKPPPDDVTNGQIRGYSIGYRVSSASEAYTFKQVERSSTTANGEKEALSTYITGLQPFTKYDIVVKAFNSAGMGPKSAKITGKTLETEN</sequence>
<feature type="domain" description="Ig-like" evidence="3">
    <location>
        <begin position="6"/>
        <end position="98"/>
    </location>
</feature>
<dbReference type="GO" id="GO:0030154">
    <property type="term" value="P:cell differentiation"/>
    <property type="evidence" value="ECO:0007669"/>
    <property type="project" value="UniProtKB-ARBA"/>
</dbReference>
<dbReference type="PROSITE" id="PS50853">
    <property type="entry name" value="FN3"/>
    <property type="match status" value="2"/>
</dbReference>
<evidence type="ECO:0000256" key="1">
    <source>
        <dbReference type="ARBA" id="ARBA00022737"/>
    </source>
</evidence>
<dbReference type="Pfam" id="PF13927">
    <property type="entry name" value="Ig_3"/>
    <property type="match status" value="2"/>
</dbReference>
<dbReference type="FunFam" id="2.60.40.10:FF:000104">
    <property type="entry name" value="Down syndrome cell adhesion molecule b"/>
    <property type="match status" value="1"/>
</dbReference>
<evidence type="ECO:0000313" key="6">
    <source>
        <dbReference type="Proteomes" id="UP000827092"/>
    </source>
</evidence>
<keyword evidence="2" id="KW-0393">Immunoglobulin domain</keyword>
<dbReference type="InterPro" id="IPR036116">
    <property type="entry name" value="FN3_sf"/>
</dbReference>
<dbReference type="PANTHER" id="PTHR13817">
    <property type="entry name" value="TITIN"/>
    <property type="match status" value="1"/>
</dbReference>
<dbReference type="InterPro" id="IPR013098">
    <property type="entry name" value="Ig_I-set"/>
</dbReference>
<accession>A0AAV6U2L3</accession>
<gene>
    <name evidence="5" type="ORF">JTE90_024066</name>
</gene>
<dbReference type="SUPFAM" id="SSF49265">
    <property type="entry name" value="Fibronectin type III"/>
    <property type="match status" value="1"/>
</dbReference>
<feature type="domain" description="Ig-like" evidence="3">
    <location>
        <begin position="103"/>
        <end position="198"/>
    </location>
</feature>
<dbReference type="InterPro" id="IPR036179">
    <property type="entry name" value="Ig-like_dom_sf"/>
</dbReference>
<dbReference type="FunFam" id="2.60.40.10:FF:000120">
    <property type="entry name" value="Down syndrome cell adhesion molecule like 1"/>
    <property type="match status" value="1"/>
</dbReference>
<dbReference type="InterPro" id="IPR050964">
    <property type="entry name" value="Striated_Muscle_Regulatory"/>
</dbReference>
<dbReference type="Proteomes" id="UP000827092">
    <property type="component" value="Unassembled WGS sequence"/>
</dbReference>
<name>A0AAV6U2L3_9ARAC</name>
<evidence type="ECO:0000256" key="2">
    <source>
        <dbReference type="ARBA" id="ARBA00023319"/>
    </source>
</evidence>
<dbReference type="InterPro" id="IPR007110">
    <property type="entry name" value="Ig-like_dom"/>
</dbReference>
<proteinExistence type="predicted"/>
<feature type="domain" description="Fibronectin type-III" evidence="4">
    <location>
        <begin position="405"/>
        <end position="509"/>
    </location>
</feature>
<dbReference type="InterPro" id="IPR003961">
    <property type="entry name" value="FN3_dom"/>
</dbReference>
<dbReference type="Pfam" id="PF07679">
    <property type="entry name" value="I-set"/>
    <property type="match status" value="1"/>
</dbReference>
<keyword evidence="1" id="KW-0677">Repeat</keyword>
<dbReference type="InterPro" id="IPR003598">
    <property type="entry name" value="Ig_sub2"/>
</dbReference>
<keyword evidence="6" id="KW-1185">Reference proteome</keyword>
<dbReference type="InterPro" id="IPR013783">
    <property type="entry name" value="Ig-like_fold"/>
</dbReference>
<evidence type="ECO:0000259" key="4">
    <source>
        <dbReference type="PROSITE" id="PS50853"/>
    </source>
</evidence>
<dbReference type="FunFam" id="2.60.40.10:FF:000107">
    <property type="entry name" value="Myosin, light chain kinase a"/>
    <property type="match status" value="1"/>
</dbReference>
<protein>
    <recommendedName>
        <fullName evidence="7">Down syndrome cell adhesion molecule</fullName>
    </recommendedName>
</protein>